<dbReference type="RefSeq" id="WP_178347762.1">
    <property type="nucleotide sequence ID" value="NZ_JACRTE010000014.1"/>
</dbReference>
<comment type="caution">
    <text evidence="7">The sequence shown here is derived from an EMBL/GenBank/DDBJ whole genome shotgun (WGS) entry which is preliminary data.</text>
</comment>
<organism evidence="7 8">
    <name type="scientific">Qingrenia yutianensis</name>
    <dbReference type="NCBI Taxonomy" id="2763676"/>
    <lineage>
        <taxon>Bacteria</taxon>
        <taxon>Bacillati</taxon>
        <taxon>Bacillota</taxon>
        <taxon>Clostridia</taxon>
        <taxon>Eubacteriales</taxon>
        <taxon>Oscillospiraceae</taxon>
        <taxon>Qingrenia</taxon>
    </lineage>
</organism>
<keyword evidence="3 6" id="KW-0812">Transmembrane</keyword>
<evidence type="ECO:0000256" key="6">
    <source>
        <dbReference type="SAM" id="Phobius"/>
    </source>
</evidence>
<dbReference type="AlphaFoldDB" id="A0A926IUQ2"/>
<evidence type="ECO:0000313" key="8">
    <source>
        <dbReference type="Proteomes" id="UP000647416"/>
    </source>
</evidence>
<keyword evidence="2" id="KW-1003">Cell membrane</keyword>
<feature type="transmembrane region" description="Helical" evidence="6">
    <location>
        <begin position="223"/>
        <end position="244"/>
    </location>
</feature>
<reference evidence="7" key="1">
    <citation type="submission" date="2020-08" db="EMBL/GenBank/DDBJ databases">
        <title>Genome public.</title>
        <authorList>
            <person name="Liu C."/>
            <person name="Sun Q."/>
        </authorList>
    </citation>
    <scope>NUCLEOTIDE SEQUENCE</scope>
    <source>
        <strain evidence="7">NSJ-50</strain>
    </source>
</reference>
<feature type="transmembrane region" description="Helical" evidence="6">
    <location>
        <begin position="37"/>
        <end position="54"/>
    </location>
</feature>
<dbReference type="GO" id="GO:0015658">
    <property type="term" value="F:branched-chain amino acid transmembrane transporter activity"/>
    <property type="evidence" value="ECO:0007669"/>
    <property type="project" value="InterPro"/>
</dbReference>
<feature type="transmembrane region" description="Helical" evidence="6">
    <location>
        <begin position="175"/>
        <end position="192"/>
    </location>
</feature>
<proteinExistence type="predicted"/>
<feature type="transmembrane region" description="Helical" evidence="6">
    <location>
        <begin position="307"/>
        <end position="328"/>
    </location>
</feature>
<keyword evidence="8" id="KW-1185">Reference proteome</keyword>
<evidence type="ECO:0000256" key="4">
    <source>
        <dbReference type="ARBA" id="ARBA00022989"/>
    </source>
</evidence>
<sequence>MTKQTKNIIAALILAVVISGFVLYAGQLPTTSMLRTSLQMGVIYALLAVSMNMLNGVTGQFSLGLAGFMTLGAYTYAVLTIPVSVKDNVYYLYGVANCLKNVQLPIIPALIIAGLVAAFFAFLIGMPVLRLKSDYFAIATLGFAEVVRIVTASSWLNKVTNGSLGLNSIPKFNSYYAIFIVAIICIAIMFLIKNSTYGRAFKAIRDDEIAAEAMGINLQKHKILSFVISSFFAGIGGALLAMYLKAISATTFTLATATYYILLMVVIGGMGSYSGSIIAAFLVIFAKEWWLRGLDKPLIISGVQIPLLRSGFRMVIFSLILMIVVLFFRQGLMGDNELTPDFIKSLFKRKKKANKLEEVQK</sequence>
<feature type="transmembrane region" description="Helical" evidence="6">
    <location>
        <begin position="259"/>
        <end position="286"/>
    </location>
</feature>
<dbReference type="EMBL" id="JACRTE010000014">
    <property type="protein sequence ID" value="MBC8597088.1"/>
    <property type="molecule type" value="Genomic_DNA"/>
</dbReference>
<dbReference type="InterPro" id="IPR043428">
    <property type="entry name" value="LivM-like"/>
</dbReference>
<feature type="transmembrane region" description="Helical" evidence="6">
    <location>
        <begin position="105"/>
        <end position="124"/>
    </location>
</feature>
<comment type="subcellular location">
    <subcellularLocation>
        <location evidence="1">Cell membrane</location>
        <topology evidence="1">Multi-pass membrane protein</topology>
    </subcellularLocation>
</comment>
<protein>
    <submittedName>
        <fullName evidence="7">Branched-chain amino acid ABC transporter permease</fullName>
    </submittedName>
</protein>
<dbReference type="PANTHER" id="PTHR30482">
    <property type="entry name" value="HIGH-AFFINITY BRANCHED-CHAIN AMINO ACID TRANSPORT SYSTEM PERMEASE"/>
    <property type="match status" value="1"/>
</dbReference>
<dbReference type="InterPro" id="IPR001851">
    <property type="entry name" value="ABC_transp_permease"/>
</dbReference>
<accession>A0A926IUQ2</accession>
<dbReference type="PANTHER" id="PTHR30482:SF10">
    <property type="entry name" value="HIGH-AFFINITY BRANCHED-CHAIN AMINO ACID TRANSPORT PROTEIN BRAE"/>
    <property type="match status" value="1"/>
</dbReference>
<feature type="transmembrane region" description="Helical" evidence="6">
    <location>
        <begin position="61"/>
        <end position="85"/>
    </location>
</feature>
<name>A0A926IUQ2_9FIRM</name>
<evidence type="ECO:0000256" key="2">
    <source>
        <dbReference type="ARBA" id="ARBA00022475"/>
    </source>
</evidence>
<keyword evidence="5 6" id="KW-0472">Membrane</keyword>
<dbReference type="GO" id="GO:0005886">
    <property type="term" value="C:plasma membrane"/>
    <property type="evidence" value="ECO:0007669"/>
    <property type="project" value="UniProtKB-SubCell"/>
</dbReference>
<feature type="transmembrane region" description="Helical" evidence="6">
    <location>
        <begin position="136"/>
        <end position="155"/>
    </location>
</feature>
<gene>
    <name evidence="7" type="ORF">H8706_09440</name>
</gene>
<dbReference type="CDD" id="cd06581">
    <property type="entry name" value="TM_PBP1_LivM_like"/>
    <property type="match status" value="1"/>
</dbReference>
<dbReference type="Pfam" id="PF02653">
    <property type="entry name" value="BPD_transp_2"/>
    <property type="match status" value="1"/>
</dbReference>
<evidence type="ECO:0000313" key="7">
    <source>
        <dbReference type="EMBL" id="MBC8597088.1"/>
    </source>
</evidence>
<keyword evidence="4 6" id="KW-1133">Transmembrane helix</keyword>
<evidence type="ECO:0000256" key="5">
    <source>
        <dbReference type="ARBA" id="ARBA00023136"/>
    </source>
</evidence>
<evidence type="ECO:0000256" key="3">
    <source>
        <dbReference type="ARBA" id="ARBA00022692"/>
    </source>
</evidence>
<evidence type="ECO:0000256" key="1">
    <source>
        <dbReference type="ARBA" id="ARBA00004651"/>
    </source>
</evidence>
<dbReference type="Proteomes" id="UP000647416">
    <property type="component" value="Unassembled WGS sequence"/>
</dbReference>
<feature type="transmembrane region" description="Helical" evidence="6">
    <location>
        <begin position="7"/>
        <end position="25"/>
    </location>
</feature>